<evidence type="ECO:0000256" key="5">
    <source>
        <dbReference type="ARBA" id="ARBA00023242"/>
    </source>
</evidence>
<organism evidence="8 9">
    <name type="scientific">Cerrena zonata</name>
    <dbReference type="NCBI Taxonomy" id="2478898"/>
    <lineage>
        <taxon>Eukaryota</taxon>
        <taxon>Fungi</taxon>
        <taxon>Dikarya</taxon>
        <taxon>Basidiomycota</taxon>
        <taxon>Agaricomycotina</taxon>
        <taxon>Agaricomycetes</taxon>
        <taxon>Polyporales</taxon>
        <taxon>Cerrenaceae</taxon>
        <taxon>Cerrena</taxon>
    </lineage>
</organism>
<dbReference type="GO" id="GO:0000981">
    <property type="term" value="F:DNA-binding transcription factor activity, RNA polymerase II-specific"/>
    <property type="evidence" value="ECO:0007669"/>
    <property type="project" value="InterPro"/>
</dbReference>
<keyword evidence="5" id="KW-0539">Nucleus</keyword>
<accession>A0AAW0GPY5</accession>
<dbReference type="CDD" id="cd00067">
    <property type="entry name" value="GAL4"/>
    <property type="match status" value="1"/>
</dbReference>
<dbReference type="InterPro" id="IPR001138">
    <property type="entry name" value="Zn2Cys6_DnaBD"/>
</dbReference>
<keyword evidence="9" id="KW-1185">Reference proteome</keyword>
<feature type="domain" description="Zn(2)-C6 fungal-type" evidence="7">
    <location>
        <begin position="25"/>
        <end position="57"/>
    </location>
</feature>
<evidence type="ECO:0000256" key="2">
    <source>
        <dbReference type="ARBA" id="ARBA00022723"/>
    </source>
</evidence>
<name>A0AAW0GPY5_9APHY</name>
<keyword evidence="4" id="KW-0804">Transcription</keyword>
<feature type="region of interest" description="Disordered" evidence="6">
    <location>
        <begin position="1"/>
        <end position="21"/>
    </location>
</feature>
<evidence type="ECO:0000256" key="1">
    <source>
        <dbReference type="ARBA" id="ARBA00004123"/>
    </source>
</evidence>
<keyword evidence="2" id="KW-0479">Metal-binding</keyword>
<dbReference type="InterPro" id="IPR050815">
    <property type="entry name" value="TF_fung"/>
</dbReference>
<dbReference type="Pfam" id="PF00172">
    <property type="entry name" value="Zn_clus"/>
    <property type="match status" value="1"/>
</dbReference>
<dbReference type="SMART" id="SM00066">
    <property type="entry name" value="GAL4"/>
    <property type="match status" value="1"/>
</dbReference>
<dbReference type="GO" id="GO:0008270">
    <property type="term" value="F:zinc ion binding"/>
    <property type="evidence" value="ECO:0007669"/>
    <property type="project" value="InterPro"/>
</dbReference>
<dbReference type="PANTHER" id="PTHR47338">
    <property type="entry name" value="ZN(II)2CYS6 TRANSCRIPTION FACTOR (EUROFUNG)-RELATED"/>
    <property type="match status" value="1"/>
</dbReference>
<keyword evidence="3" id="KW-0805">Transcription regulation</keyword>
<dbReference type="CDD" id="cd12148">
    <property type="entry name" value="fungal_TF_MHR"/>
    <property type="match status" value="1"/>
</dbReference>
<sequence length="576" mass="64895">MNTATSASAPVPGPSTFTRAPKGKACLSCRRRKMKCDCVRPVCGQCVRFNRERDCEYTDGDQRSRTEILEEQIAQLQARIHTLESTAEPAMQPVSIPSVAPRGAFLDSPNDFSIDFARASGAPQFTDIGHNQDALVEAFLTYSEDLAFFLNVHRFVNYVQVELASSQDFTHDPLLNATFLWGSVLSNEHYNEPLYLSRVLQYLPKAYEERPLNCLHILQTEILLANYFFYAGKFVEARKHLSSAVSIVLTYKMHKIRSAHDCLSRMLELTDLESSLPHSSDSIEEGEKIYGFWWVYILDKSWSTALNVESLLVEDGSPATRIEVPWPLAPELLQSGQFSDDYRGSRTIQRFLNEPILHSIPAVLSTHALRAQATALLDRAKWLSSTCSADPALLNIHQHAFNMLDSQIEDFILSLPTLDILRIYSPPQTRSLVTTHMVARMAIMQLHIAFADSEVTAAVKCLSASKAIIAAFKVLYLDHPELPGDFTLHAEPFVLILLTASARIMIIEDNKYIQQRALWQNMALCASTGYMRTVLKELIEQMAKVNAKSRLTVMQVRKANDSRMEPFHFLTPVPSH</sequence>
<dbReference type="PROSITE" id="PS50048">
    <property type="entry name" value="ZN2_CY6_FUNGAL_2"/>
    <property type="match status" value="1"/>
</dbReference>
<evidence type="ECO:0000313" key="9">
    <source>
        <dbReference type="Proteomes" id="UP001385951"/>
    </source>
</evidence>
<dbReference type="AlphaFoldDB" id="A0AAW0GPY5"/>
<evidence type="ECO:0000256" key="6">
    <source>
        <dbReference type="SAM" id="MobiDB-lite"/>
    </source>
</evidence>
<evidence type="ECO:0000256" key="3">
    <source>
        <dbReference type="ARBA" id="ARBA00023015"/>
    </source>
</evidence>
<protein>
    <recommendedName>
        <fullName evidence="7">Zn(2)-C6 fungal-type domain-containing protein</fullName>
    </recommendedName>
</protein>
<dbReference type="PANTHER" id="PTHR47338:SF29">
    <property type="entry name" value="ZN(2)-C6 FUNGAL-TYPE DOMAIN-CONTAINING PROTEIN"/>
    <property type="match status" value="1"/>
</dbReference>
<proteinExistence type="predicted"/>
<dbReference type="EMBL" id="JASBNA010000005">
    <property type="protein sequence ID" value="KAK7691644.1"/>
    <property type="molecule type" value="Genomic_DNA"/>
</dbReference>
<evidence type="ECO:0000256" key="4">
    <source>
        <dbReference type="ARBA" id="ARBA00023163"/>
    </source>
</evidence>
<evidence type="ECO:0000313" key="8">
    <source>
        <dbReference type="EMBL" id="KAK7691644.1"/>
    </source>
</evidence>
<evidence type="ECO:0000259" key="7">
    <source>
        <dbReference type="PROSITE" id="PS50048"/>
    </source>
</evidence>
<comment type="caution">
    <text evidence="8">The sequence shown here is derived from an EMBL/GenBank/DDBJ whole genome shotgun (WGS) entry which is preliminary data.</text>
</comment>
<dbReference type="InterPro" id="IPR036864">
    <property type="entry name" value="Zn2-C6_fun-type_DNA-bd_sf"/>
</dbReference>
<dbReference type="Proteomes" id="UP001385951">
    <property type="component" value="Unassembled WGS sequence"/>
</dbReference>
<dbReference type="Gene3D" id="4.10.240.10">
    <property type="entry name" value="Zn(2)-C6 fungal-type DNA-binding domain"/>
    <property type="match status" value="1"/>
</dbReference>
<comment type="subcellular location">
    <subcellularLocation>
        <location evidence="1">Nucleus</location>
    </subcellularLocation>
</comment>
<dbReference type="SUPFAM" id="SSF57701">
    <property type="entry name" value="Zn2/Cys6 DNA-binding domain"/>
    <property type="match status" value="1"/>
</dbReference>
<reference evidence="8 9" key="1">
    <citation type="submission" date="2022-09" db="EMBL/GenBank/DDBJ databases">
        <authorList>
            <person name="Palmer J.M."/>
        </authorList>
    </citation>
    <scope>NUCLEOTIDE SEQUENCE [LARGE SCALE GENOMIC DNA]</scope>
    <source>
        <strain evidence="8 9">DSM 7382</strain>
    </source>
</reference>
<dbReference type="GO" id="GO:0005634">
    <property type="term" value="C:nucleus"/>
    <property type="evidence" value="ECO:0007669"/>
    <property type="project" value="UniProtKB-SubCell"/>
</dbReference>
<gene>
    <name evidence="8" type="ORF">QCA50_005043</name>
</gene>
<dbReference type="PROSITE" id="PS00463">
    <property type="entry name" value="ZN2_CY6_FUNGAL_1"/>
    <property type="match status" value="1"/>
</dbReference>